<sequence>MAELEQGGRRKWWLTISRLLDVGSLVGFRWSFGDCFGRIVLFAGAQLFMKQWWWLADLTISGELEVGKKMMENGGVGELLVAANEEEKRRGKWGLWVAASARWFGVESGGVSP</sequence>
<evidence type="ECO:0000313" key="1">
    <source>
        <dbReference type="EMBL" id="KAH0783943.1"/>
    </source>
</evidence>
<dbReference type="EMBL" id="JAIVGD010000001">
    <property type="protein sequence ID" value="KAH0783943.1"/>
    <property type="molecule type" value="Genomic_DNA"/>
</dbReference>
<dbReference type="Proteomes" id="UP000826656">
    <property type="component" value="Unassembled WGS sequence"/>
</dbReference>
<accession>A0ABQ7WV79</accession>
<proteinExistence type="predicted"/>
<reference evidence="1 2" key="1">
    <citation type="journal article" date="2021" name="bioRxiv">
        <title>Chromosome-scale and haplotype-resolved genome assembly of a tetraploid potato cultivar.</title>
        <authorList>
            <person name="Sun H."/>
            <person name="Jiao W.-B."/>
            <person name="Krause K."/>
            <person name="Campoy J.A."/>
            <person name="Goel M."/>
            <person name="Folz-Donahue K."/>
            <person name="Kukat C."/>
            <person name="Huettel B."/>
            <person name="Schneeberger K."/>
        </authorList>
    </citation>
    <scope>NUCLEOTIDE SEQUENCE [LARGE SCALE GENOMIC DNA]</scope>
    <source>
        <strain evidence="1">SolTubOtavaFocal</strain>
        <tissue evidence="1">Leaves</tissue>
    </source>
</reference>
<protein>
    <recommendedName>
        <fullName evidence="3">Transmembrane protein</fullName>
    </recommendedName>
</protein>
<evidence type="ECO:0008006" key="3">
    <source>
        <dbReference type="Google" id="ProtNLM"/>
    </source>
</evidence>
<comment type="caution">
    <text evidence="1">The sequence shown here is derived from an EMBL/GenBank/DDBJ whole genome shotgun (WGS) entry which is preliminary data.</text>
</comment>
<name>A0ABQ7WV79_SOLTU</name>
<gene>
    <name evidence="1" type="ORF">KY290_003541</name>
</gene>
<organism evidence="1 2">
    <name type="scientific">Solanum tuberosum</name>
    <name type="common">Potato</name>
    <dbReference type="NCBI Taxonomy" id="4113"/>
    <lineage>
        <taxon>Eukaryota</taxon>
        <taxon>Viridiplantae</taxon>
        <taxon>Streptophyta</taxon>
        <taxon>Embryophyta</taxon>
        <taxon>Tracheophyta</taxon>
        <taxon>Spermatophyta</taxon>
        <taxon>Magnoliopsida</taxon>
        <taxon>eudicotyledons</taxon>
        <taxon>Gunneridae</taxon>
        <taxon>Pentapetalae</taxon>
        <taxon>asterids</taxon>
        <taxon>lamiids</taxon>
        <taxon>Solanales</taxon>
        <taxon>Solanaceae</taxon>
        <taxon>Solanoideae</taxon>
        <taxon>Solaneae</taxon>
        <taxon>Solanum</taxon>
    </lineage>
</organism>
<keyword evidence="2" id="KW-1185">Reference proteome</keyword>
<evidence type="ECO:0000313" key="2">
    <source>
        <dbReference type="Proteomes" id="UP000826656"/>
    </source>
</evidence>